<accession>A0A420IG59</accession>
<dbReference type="Gene3D" id="3.40.630.20">
    <property type="entry name" value="Peptidase C15, pyroglutamyl peptidase I-like"/>
    <property type="match status" value="1"/>
</dbReference>
<dbReference type="Pfam" id="PF01470">
    <property type="entry name" value="Peptidase_C15"/>
    <property type="match status" value="1"/>
</dbReference>
<dbReference type="PANTHER" id="PTHR23402">
    <property type="entry name" value="PROTEASE FAMILY C15 PYROGLUTAMYL-PEPTIDASE I-RELATED"/>
    <property type="match status" value="1"/>
</dbReference>
<dbReference type="PANTHER" id="PTHR23402:SF1">
    <property type="entry name" value="PYROGLUTAMYL-PEPTIDASE I"/>
    <property type="match status" value="1"/>
</dbReference>
<reference evidence="5 6" key="1">
    <citation type="journal article" date="2018" name="BMC Genomics">
        <title>Comparative genome analyses reveal sequence features reflecting distinct modes of host-adaptation between dicot and monocot powdery mildew.</title>
        <authorList>
            <person name="Wu Y."/>
            <person name="Ma X."/>
            <person name="Pan Z."/>
            <person name="Kale S.D."/>
            <person name="Song Y."/>
            <person name="King H."/>
            <person name="Zhang Q."/>
            <person name="Presley C."/>
            <person name="Deng X."/>
            <person name="Wei C.I."/>
            <person name="Xiao S."/>
        </authorList>
    </citation>
    <scope>NUCLEOTIDE SEQUENCE [LARGE SCALE GENOMIC DNA]</scope>
    <source>
        <strain evidence="5">UCSC1</strain>
    </source>
</reference>
<sequence>MSFTASNICLDDEISILVTGFAPFYENSLFNSSWEIARRLPSHLPATAGTMTSSTDNAACRSTDSIPPIRIHIHPDPIKVSYKSVRELVPTLWGSRKIDIVIHIGMAVKAKFYSIERLAHRDGYLMLDVDSVACPDLVERMTKGKDWIWYGLPEELLSDINIDRVFSIWQTLKPAADVRVSNDPGRFLCDFIYFSSLAELAKRSKPKKVIFLHVPEDTNETSINTGVEITVQLIKAIVQSEILDRKYE</sequence>
<name>A0A420IG59_9PEZI</name>
<evidence type="ECO:0000313" key="6">
    <source>
        <dbReference type="Proteomes" id="UP000285405"/>
    </source>
</evidence>
<evidence type="ECO:0000256" key="3">
    <source>
        <dbReference type="ARBA" id="ARBA00022801"/>
    </source>
</evidence>
<keyword evidence="4" id="KW-0788">Thiol protease</keyword>
<evidence type="ECO:0000256" key="4">
    <source>
        <dbReference type="ARBA" id="ARBA00022807"/>
    </source>
</evidence>
<dbReference type="OrthoDB" id="407146at2759"/>
<comment type="caution">
    <text evidence="5">The sequence shown here is derived from an EMBL/GenBank/DDBJ whole genome shotgun (WGS) entry which is preliminary data.</text>
</comment>
<dbReference type="Proteomes" id="UP000285405">
    <property type="component" value="Unassembled WGS sequence"/>
</dbReference>
<dbReference type="InterPro" id="IPR016125">
    <property type="entry name" value="Peptidase_C15-like"/>
</dbReference>
<proteinExistence type="inferred from homology"/>
<evidence type="ECO:0000313" key="5">
    <source>
        <dbReference type="EMBL" id="RKF73507.1"/>
    </source>
</evidence>
<organism evidence="5 6">
    <name type="scientific">Golovinomyces cichoracearum</name>
    <dbReference type="NCBI Taxonomy" id="62708"/>
    <lineage>
        <taxon>Eukaryota</taxon>
        <taxon>Fungi</taxon>
        <taxon>Dikarya</taxon>
        <taxon>Ascomycota</taxon>
        <taxon>Pezizomycotina</taxon>
        <taxon>Leotiomycetes</taxon>
        <taxon>Erysiphales</taxon>
        <taxon>Erysiphaceae</taxon>
        <taxon>Golovinomyces</taxon>
    </lineage>
</organism>
<evidence type="ECO:0000256" key="1">
    <source>
        <dbReference type="ARBA" id="ARBA00006641"/>
    </source>
</evidence>
<dbReference type="AlphaFoldDB" id="A0A420IG59"/>
<dbReference type="SUPFAM" id="SSF53182">
    <property type="entry name" value="Pyrrolidone carboxyl peptidase (pyroglutamate aminopeptidase)"/>
    <property type="match status" value="1"/>
</dbReference>
<keyword evidence="3" id="KW-0378">Hydrolase</keyword>
<protein>
    <submittedName>
        <fullName evidence="5">Pyroglutamyl-peptidase 1</fullName>
    </submittedName>
</protein>
<gene>
    <name evidence="5" type="ORF">GcC1_089021</name>
</gene>
<keyword evidence="2" id="KW-0645">Protease</keyword>
<evidence type="ECO:0000256" key="2">
    <source>
        <dbReference type="ARBA" id="ARBA00022670"/>
    </source>
</evidence>
<dbReference type="GO" id="GO:0008234">
    <property type="term" value="F:cysteine-type peptidase activity"/>
    <property type="evidence" value="ECO:0007669"/>
    <property type="project" value="UniProtKB-KW"/>
</dbReference>
<dbReference type="EMBL" id="MCBR01008965">
    <property type="protein sequence ID" value="RKF73507.1"/>
    <property type="molecule type" value="Genomic_DNA"/>
</dbReference>
<dbReference type="InterPro" id="IPR036440">
    <property type="entry name" value="Peptidase_C15-like_sf"/>
</dbReference>
<dbReference type="GO" id="GO:0006508">
    <property type="term" value="P:proteolysis"/>
    <property type="evidence" value="ECO:0007669"/>
    <property type="project" value="UniProtKB-KW"/>
</dbReference>
<comment type="similarity">
    <text evidence="1">Belongs to the peptidase C15 family.</text>
</comment>